<keyword evidence="1" id="KW-1185">Reference proteome</keyword>
<name>A0A2U3YNV1_LEPWE</name>
<dbReference type="Proteomes" id="UP000245341">
    <property type="component" value="Unplaced"/>
</dbReference>
<reference evidence="2" key="1">
    <citation type="submission" date="2025-08" db="UniProtKB">
        <authorList>
            <consortium name="RefSeq"/>
        </authorList>
    </citation>
    <scope>IDENTIFICATION</scope>
    <source>
        <tissue evidence="2">Liver</tissue>
    </source>
</reference>
<gene>
    <name evidence="2" type="primary">LOC102735998</name>
</gene>
<proteinExistence type="predicted"/>
<evidence type="ECO:0000313" key="2">
    <source>
        <dbReference type="RefSeq" id="XP_006745405.1"/>
    </source>
</evidence>
<sequence length="111" mass="12448">MAAMIILGITMGTMDMDRDMQTTVANRALMARRLEGVAITKTITSHTKGGRWRKQRELHCRPCVTLTTSISGGRTLRAERKAYTRKRCPVEEMAKVNPSCRTTLKIGLLLI</sequence>
<protein>
    <submittedName>
        <fullName evidence="2">Uncharacterized protein LOC102735998</fullName>
    </submittedName>
</protein>
<accession>A0A2U3YNV1</accession>
<organism evidence="1 2">
    <name type="scientific">Leptonychotes weddellii</name>
    <name type="common">Weddell seal</name>
    <name type="synonym">Otaria weddellii</name>
    <dbReference type="NCBI Taxonomy" id="9713"/>
    <lineage>
        <taxon>Eukaryota</taxon>
        <taxon>Metazoa</taxon>
        <taxon>Chordata</taxon>
        <taxon>Craniata</taxon>
        <taxon>Vertebrata</taxon>
        <taxon>Euteleostomi</taxon>
        <taxon>Mammalia</taxon>
        <taxon>Eutheria</taxon>
        <taxon>Laurasiatheria</taxon>
        <taxon>Carnivora</taxon>
        <taxon>Caniformia</taxon>
        <taxon>Pinnipedia</taxon>
        <taxon>Phocidae</taxon>
        <taxon>Monachinae</taxon>
        <taxon>Lobodontini</taxon>
        <taxon>Leptonychotes</taxon>
    </lineage>
</organism>
<dbReference type="RefSeq" id="XP_006745405.1">
    <property type="nucleotide sequence ID" value="XM_006745342.2"/>
</dbReference>
<dbReference type="OrthoDB" id="10332305at2759"/>
<dbReference type="AlphaFoldDB" id="A0A2U3YNV1"/>
<evidence type="ECO:0000313" key="1">
    <source>
        <dbReference type="Proteomes" id="UP000245341"/>
    </source>
</evidence>
<dbReference type="KEGG" id="lww:102735998"/>
<dbReference type="GeneID" id="102735998"/>